<reference evidence="14 15" key="1">
    <citation type="journal article" date="2007" name="Nature">
        <title>The medaka draft genome and insights into vertebrate genome evolution.</title>
        <authorList>
            <person name="Kasahara M."/>
            <person name="Naruse K."/>
            <person name="Sasaki S."/>
            <person name="Nakatani Y."/>
            <person name="Qu W."/>
            <person name="Ahsan B."/>
            <person name="Yamada T."/>
            <person name="Nagayasu Y."/>
            <person name="Doi K."/>
            <person name="Kasai Y."/>
            <person name="Jindo T."/>
            <person name="Kobayashi D."/>
            <person name="Shimada A."/>
            <person name="Toyoda A."/>
            <person name="Kuroki Y."/>
            <person name="Fujiyama A."/>
            <person name="Sasaki T."/>
            <person name="Shimizu A."/>
            <person name="Asakawa S."/>
            <person name="Shimizu N."/>
            <person name="Hashimoto S."/>
            <person name="Yang J."/>
            <person name="Lee Y."/>
            <person name="Matsushima K."/>
            <person name="Sugano S."/>
            <person name="Sakaizumi M."/>
            <person name="Narita T."/>
            <person name="Ohishi K."/>
            <person name="Haga S."/>
            <person name="Ohta F."/>
            <person name="Nomoto H."/>
            <person name="Nogata K."/>
            <person name="Morishita T."/>
            <person name="Endo T."/>
            <person name="Shin-I T."/>
            <person name="Takeda H."/>
            <person name="Morishita S."/>
            <person name="Kohara Y."/>
        </authorList>
    </citation>
    <scope>NUCLEOTIDE SEQUENCE [LARGE SCALE GENOMIC DNA]</scope>
    <source>
        <strain evidence="14 15">Hd-rR</strain>
    </source>
</reference>
<feature type="region of interest" description="Disordered" evidence="10">
    <location>
        <begin position="681"/>
        <end position="745"/>
    </location>
</feature>
<feature type="compositionally biased region" description="Low complexity" evidence="10">
    <location>
        <begin position="341"/>
        <end position="352"/>
    </location>
</feature>
<dbReference type="InterPro" id="IPR001715">
    <property type="entry name" value="CH_dom"/>
</dbReference>
<evidence type="ECO:0000259" key="12">
    <source>
        <dbReference type="PROSITE" id="PS50023"/>
    </source>
</evidence>
<evidence type="ECO:0000313" key="14">
    <source>
        <dbReference type="Ensembl" id="ENSORLP00000018270.2"/>
    </source>
</evidence>
<evidence type="ECO:0000256" key="4">
    <source>
        <dbReference type="ARBA" id="ARBA00022753"/>
    </source>
</evidence>
<dbReference type="FunFam" id="1.10.418.10:FF:000023">
    <property type="entry name" value="EH domain-binding protein 1 isoform X1"/>
    <property type="match status" value="1"/>
</dbReference>
<dbReference type="GeneTree" id="ENSGT00940000156057"/>
<dbReference type="PROSITE" id="PS50023">
    <property type="entry name" value="LIM_DOMAIN_2"/>
    <property type="match status" value="1"/>
</dbReference>
<evidence type="ECO:0000256" key="9">
    <source>
        <dbReference type="SAM" id="Coils"/>
    </source>
</evidence>
<dbReference type="InParanoid" id="H2MHZ9"/>
<feature type="compositionally biased region" description="Pro residues" evidence="10">
    <location>
        <begin position="397"/>
        <end position="409"/>
    </location>
</feature>
<dbReference type="STRING" id="8090.ENSORLP00000018270"/>
<dbReference type="InterPro" id="IPR036872">
    <property type="entry name" value="CH_dom_sf"/>
</dbReference>
<dbReference type="Bgee" id="ENSORLG00000014574">
    <property type="expression patterns" value="Expressed in pharyngeal gill and 12 other cell types or tissues"/>
</dbReference>
<feature type="domain" description="BMERB" evidence="13">
    <location>
        <begin position="551"/>
        <end position="699"/>
    </location>
</feature>
<evidence type="ECO:0000256" key="3">
    <source>
        <dbReference type="ARBA" id="ARBA00022723"/>
    </source>
</evidence>
<evidence type="ECO:0000256" key="1">
    <source>
        <dbReference type="ARBA" id="ARBA00004177"/>
    </source>
</evidence>
<evidence type="ECO:0000256" key="6">
    <source>
        <dbReference type="ARBA" id="ARBA00023038"/>
    </source>
</evidence>
<keyword evidence="4" id="KW-0967">Endosome</keyword>
<keyword evidence="15" id="KW-1185">Reference proteome</keyword>
<feature type="domain" description="Calponin-homology (CH)" evidence="11">
    <location>
        <begin position="1"/>
        <end position="107"/>
    </location>
</feature>
<comment type="subcellular location">
    <subcellularLocation>
        <location evidence="1">Endosome</location>
    </subcellularLocation>
</comment>
<evidence type="ECO:0000259" key="13">
    <source>
        <dbReference type="PROSITE" id="PS51848"/>
    </source>
</evidence>
<organism evidence="14 15">
    <name type="scientific">Oryzias latipes</name>
    <name type="common">Japanese rice fish</name>
    <name type="synonym">Japanese killifish</name>
    <dbReference type="NCBI Taxonomy" id="8090"/>
    <lineage>
        <taxon>Eukaryota</taxon>
        <taxon>Metazoa</taxon>
        <taxon>Chordata</taxon>
        <taxon>Craniata</taxon>
        <taxon>Vertebrata</taxon>
        <taxon>Euteleostomi</taxon>
        <taxon>Actinopterygii</taxon>
        <taxon>Neopterygii</taxon>
        <taxon>Teleostei</taxon>
        <taxon>Neoteleostei</taxon>
        <taxon>Acanthomorphata</taxon>
        <taxon>Ovalentaria</taxon>
        <taxon>Atherinomorphae</taxon>
        <taxon>Beloniformes</taxon>
        <taxon>Adrianichthyidae</taxon>
        <taxon>Oryziinae</taxon>
        <taxon>Oryzias</taxon>
    </lineage>
</organism>
<dbReference type="KEGG" id="ola:101172084"/>
<dbReference type="Pfam" id="PF12130">
    <property type="entry name" value="bMERB_dom"/>
    <property type="match status" value="1"/>
</dbReference>
<dbReference type="SMART" id="SM01203">
    <property type="entry name" value="DUF3585"/>
    <property type="match status" value="1"/>
</dbReference>
<feature type="compositionally biased region" description="Basic and acidic residues" evidence="10">
    <location>
        <begin position="261"/>
        <end position="277"/>
    </location>
</feature>
<evidence type="ECO:0000313" key="15">
    <source>
        <dbReference type="Proteomes" id="UP000001038"/>
    </source>
</evidence>
<dbReference type="InterPro" id="IPR022735">
    <property type="entry name" value="bMERB_dom"/>
</dbReference>
<evidence type="ECO:0000256" key="2">
    <source>
        <dbReference type="ARBA" id="ARBA00022553"/>
    </source>
</evidence>
<feature type="compositionally biased region" description="Polar residues" evidence="10">
    <location>
        <begin position="530"/>
        <end position="539"/>
    </location>
</feature>
<gene>
    <name evidence="14" type="primary">MICALL1</name>
    <name evidence="14" type="synonym">LOC101172084</name>
</gene>
<dbReference type="GO" id="GO:0005768">
    <property type="term" value="C:endosome"/>
    <property type="evidence" value="ECO:0007669"/>
    <property type="project" value="UniProtKB-SubCell"/>
</dbReference>
<dbReference type="InterPro" id="IPR001781">
    <property type="entry name" value="Znf_LIM"/>
</dbReference>
<name>H2MHZ9_ORYLA</name>
<feature type="compositionally biased region" description="Basic and acidic residues" evidence="10">
    <location>
        <begin position="686"/>
        <end position="714"/>
    </location>
</feature>
<dbReference type="PROSITE" id="PS00478">
    <property type="entry name" value="LIM_DOMAIN_1"/>
    <property type="match status" value="1"/>
</dbReference>
<dbReference type="OrthoDB" id="8062037at2759"/>
<dbReference type="Gene3D" id="1.10.418.10">
    <property type="entry name" value="Calponin-like domain"/>
    <property type="match status" value="1"/>
</dbReference>
<accession>H2MHZ9</accession>
<dbReference type="SUPFAM" id="SSF47576">
    <property type="entry name" value="Calponin-homology domain, CH-domain"/>
    <property type="match status" value="1"/>
</dbReference>
<dbReference type="Proteomes" id="UP000001038">
    <property type="component" value="Chromosome 8"/>
</dbReference>
<dbReference type="InterPro" id="IPR050540">
    <property type="entry name" value="F-actin_Monoox_Mical"/>
</dbReference>
<dbReference type="PANTHER" id="PTHR23167">
    <property type="entry name" value="CALPONIN HOMOLOGY DOMAIN-CONTAINING PROTEIN DDB_G0272472-RELATED"/>
    <property type="match status" value="1"/>
</dbReference>
<dbReference type="PANTHER" id="PTHR23167:SF89">
    <property type="entry name" value="MICAL-LIKE PROTEIN 1"/>
    <property type="match status" value="1"/>
</dbReference>
<dbReference type="eggNOG" id="ENOG502QWQX">
    <property type="taxonomic scope" value="Eukaryota"/>
</dbReference>
<dbReference type="SMART" id="SM00033">
    <property type="entry name" value="CH"/>
    <property type="match status" value="1"/>
</dbReference>
<feature type="compositionally biased region" description="Polar residues" evidence="10">
    <location>
        <begin position="305"/>
        <end position="330"/>
    </location>
</feature>
<dbReference type="Ensembl" id="ENSORLT00000018271.2">
    <property type="protein sequence ID" value="ENSORLP00000018270.2"/>
    <property type="gene ID" value="ENSORLG00000014574.2"/>
</dbReference>
<evidence type="ECO:0000256" key="7">
    <source>
        <dbReference type="ARBA" id="ARBA00023054"/>
    </source>
</evidence>
<protein>
    <submittedName>
        <fullName evidence="14">MICAL like 1</fullName>
    </submittedName>
</protein>
<dbReference type="Pfam" id="PF00307">
    <property type="entry name" value="CH"/>
    <property type="match status" value="1"/>
</dbReference>
<evidence type="ECO:0000256" key="8">
    <source>
        <dbReference type="PROSITE-ProRule" id="PRU00125"/>
    </source>
</evidence>
<feature type="compositionally biased region" description="Polar residues" evidence="10">
    <location>
        <begin position="287"/>
        <end position="296"/>
    </location>
</feature>
<sequence length="745" mass="82752">MLSRKDLQEWCRITCAGYPNVEIQNLSSSFRDGLAFCAIIHKHRPHFIDFSSLSKDNVYHNNKLAFEVAEAKLGIPALLDPKDMLSTQEPDGLSVITYLIQLYSIFNWTSSRVFDPSSSQPLHLSSNVIKTPGETPDAHKPLKSSADLETSREGRCVNTVTQAGCSLCFTPVHLIQRHLVNGKIYHRRCLRCKVCHCTLLPGSYRPGSDAGSMTCAYHVTNIKVVPPTGKSQADFYSLSGLPVTSVPQYTQKVVCESPQTKVEDRGEESREGQDRGSSRVGPPPPQSSVEETTQGADENRGGQKSAASGSSCAQETNGRTGLVSTRSSDSPAFPVPAPRGKAAQKAKADPAAGVSGNHSAAGSAQMQVFDNISLKKSPKVKANHPWMNFVHPGPWTQLPPAPAPVPLPRSKPVSDPPRSWNEPKKKTLNPFEEEDEEVEDTSETADRAHSTGPVTADDTHRESHGQAGVIKHAEVSDGTKAGPGPDSSSPPKCILPRSLTVPDVTSEHAETGTSEQSCKENPFDRKAHMSKSQTFSSSRGPAPGHGFPLIKRKVRTDQDLCMNDLQNQMKELEKKLEYLEQQGVEQERILRARRKGKEEEKMLTEWFSLTLERLLISHKSSELVYLMKQQNLEDRQADVEYELRCLLNKPESEWSQEDRGREQQLMDELVSIIEQRNQIISGLDQDQQRDKDKDMLLEEKMKNRDFPKEGEKGLKKPKGKFKPAQVFKILNNKPESRKDSGRKKD</sequence>
<feature type="coiled-coil region" evidence="9">
    <location>
        <begin position="555"/>
        <end position="589"/>
    </location>
</feature>
<reference evidence="14" key="2">
    <citation type="submission" date="2025-08" db="UniProtKB">
        <authorList>
            <consortium name="Ensembl"/>
        </authorList>
    </citation>
    <scope>IDENTIFICATION</scope>
    <source>
        <strain evidence="14">Hd-rR</strain>
    </source>
</reference>
<dbReference type="GO" id="GO:0046872">
    <property type="term" value="F:metal ion binding"/>
    <property type="evidence" value="ECO:0007669"/>
    <property type="project" value="UniProtKB-KW"/>
</dbReference>
<feature type="compositionally biased region" description="Acidic residues" evidence="10">
    <location>
        <begin position="431"/>
        <end position="443"/>
    </location>
</feature>
<feature type="compositionally biased region" description="Basic and acidic residues" evidence="10">
    <location>
        <begin position="517"/>
        <end position="527"/>
    </location>
</feature>
<keyword evidence="6 8" id="KW-0440">LIM domain</keyword>
<evidence type="ECO:0000256" key="10">
    <source>
        <dbReference type="SAM" id="MobiDB-lite"/>
    </source>
</evidence>
<dbReference type="AlphaFoldDB" id="H2MHZ9"/>
<dbReference type="PROSITE" id="PS50021">
    <property type="entry name" value="CH"/>
    <property type="match status" value="1"/>
</dbReference>
<keyword evidence="7 9" id="KW-0175">Coiled coil</keyword>
<keyword evidence="5 8" id="KW-0862">Zinc</keyword>
<proteinExistence type="predicted"/>
<feature type="region of interest" description="Disordered" evidence="10">
    <location>
        <begin position="392"/>
        <end position="545"/>
    </location>
</feature>
<dbReference type="PROSITE" id="PS51848">
    <property type="entry name" value="BMERB"/>
    <property type="match status" value="1"/>
</dbReference>
<keyword evidence="3 8" id="KW-0479">Metal-binding</keyword>
<evidence type="ECO:0000256" key="5">
    <source>
        <dbReference type="ARBA" id="ARBA00022833"/>
    </source>
</evidence>
<feature type="domain" description="LIM zinc-binding" evidence="12">
    <location>
        <begin position="163"/>
        <end position="225"/>
    </location>
</feature>
<dbReference type="Gene3D" id="2.10.110.10">
    <property type="entry name" value="Cysteine Rich Protein"/>
    <property type="match status" value="1"/>
</dbReference>
<feature type="region of interest" description="Disordered" evidence="10">
    <location>
        <begin position="255"/>
        <end position="362"/>
    </location>
</feature>
<keyword evidence="2" id="KW-0597">Phosphoprotein</keyword>
<reference evidence="14" key="3">
    <citation type="submission" date="2025-09" db="UniProtKB">
        <authorList>
            <consortium name="Ensembl"/>
        </authorList>
    </citation>
    <scope>IDENTIFICATION</scope>
    <source>
        <strain evidence="14">Hd-rR</strain>
    </source>
</reference>
<evidence type="ECO:0000259" key="11">
    <source>
        <dbReference type="PROSITE" id="PS50021"/>
    </source>
</evidence>
<dbReference type="HOGENOM" id="CLU_015382_1_0_1"/>